<protein>
    <submittedName>
        <fullName evidence="2">Uncharacterized protein</fullName>
    </submittedName>
</protein>
<dbReference type="eggNOG" id="ENOG5033P09">
    <property type="taxonomic scope" value="Bacteria"/>
</dbReference>
<gene>
    <name evidence="2" type="ordered locus">TERTU_1431</name>
</gene>
<sequence>MSEKTVGHIQCAAGNRAEVRQAVRRGNHFYTVCDCCGTNQGTGKARQQWIWDNAEFIAGATVKKPINVTDEKPVVSESTVESEPVQIEAGTGDFDPAEPVETESAPAAKPGETGMGGKLVGVGLLLASGLGAWLWNR</sequence>
<evidence type="ECO:0000313" key="3">
    <source>
        <dbReference type="Proteomes" id="UP000009080"/>
    </source>
</evidence>
<dbReference type="EMBL" id="CP001614">
    <property type="protein sequence ID" value="ACR12976.1"/>
    <property type="molecule type" value="Genomic_DNA"/>
</dbReference>
<organism evidence="2 3">
    <name type="scientific">Teredinibacter turnerae (strain ATCC 39867 / T7901)</name>
    <dbReference type="NCBI Taxonomy" id="377629"/>
    <lineage>
        <taxon>Bacteria</taxon>
        <taxon>Pseudomonadati</taxon>
        <taxon>Pseudomonadota</taxon>
        <taxon>Gammaproteobacteria</taxon>
        <taxon>Cellvibrionales</taxon>
        <taxon>Cellvibrionaceae</taxon>
        <taxon>Teredinibacter</taxon>
    </lineage>
</organism>
<evidence type="ECO:0000313" key="2">
    <source>
        <dbReference type="EMBL" id="ACR12976.1"/>
    </source>
</evidence>
<dbReference type="RefSeq" id="WP_015819089.1">
    <property type="nucleotide sequence ID" value="NC_012997.1"/>
</dbReference>
<accession>C5BSN3</accession>
<dbReference type="AlphaFoldDB" id="C5BSN3"/>
<name>C5BSN3_TERTT</name>
<dbReference type="Proteomes" id="UP000009080">
    <property type="component" value="Chromosome"/>
</dbReference>
<dbReference type="STRING" id="377629.TERTU_1431"/>
<reference evidence="2 3" key="1">
    <citation type="journal article" date="2009" name="PLoS ONE">
        <title>The complete genome of Teredinibacter turnerae T7901: an intracellular endosymbiont of marine wood-boring bivalves (shipworms).</title>
        <authorList>
            <person name="Yang J.C."/>
            <person name="Madupu R."/>
            <person name="Durkin A.S."/>
            <person name="Ekborg N.A."/>
            <person name="Pedamallu C.S."/>
            <person name="Hostetler J.B."/>
            <person name="Radune D."/>
            <person name="Toms B.S."/>
            <person name="Henrissat B."/>
            <person name="Coutinho P.M."/>
            <person name="Schwarz S."/>
            <person name="Field L."/>
            <person name="Trindade-Silva A.E."/>
            <person name="Soares C.A.G."/>
            <person name="Elshahawi S."/>
            <person name="Hanora A."/>
            <person name="Schmidt E.W."/>
            <person name="Haygood M.G."/>
            <person name="Posfai J."/>
            <person name="Benner J."/>
            <person name="Madinger C."/>
            <person name="Nove J."/>
            <person name="Anton B."/>
            <person name="Chaudhary K."/>
            <person name="Foster J."/>
            <person name="Holman A."/>
            <person name="Kumar S."/>
            <person name="Lessard P.A."/>
            <person name="Luyten Y.A."/>
            <person name="Slatko B."/>
            <person name="Wood N."/>
            <person name="Wu B."/>
            <person name="Teplitski M."/>
            <person name="Mougous J.D."/>
            <person name="Ward N."/>
            <person name="Eisen J.A."/>
            <person name="Badger J.H."/>
            <person name="Distel D.L."/>
        </authorList>
    </citation>
    <scope>NUCLEOTIDE SEQUENCE [LARGE SCALE GENOMIC DNA]</scope>
    <source>
        <strain evidence="3">ATCC 39867 / T7901</strain>
    </source>
</reference>
<dbReference type="OrthoDB" id="6307645at2"/>
<dbReference type="KEGG" id="ttu:TERTU_1431"/>
<proteinExistence type="predicted"/>
<feature type="region of interest" description="Disordered" evidence="1">
    <location>
        <begin position="73"/>
        <end position="113"/>
    </location>
</feature>
<keyword evidence="3" id="KW-1185">Reference proteome</keyword>
<evidence type="ECO:0000256" key="1">
    <source>
        <dbReference type="SAM" id="MobiDB-lite"/>
    </source>
</evidence>
<dbReference type="HOGENOM" id="CLU_1864178_0_0_6"/>